<reference evidence="2" key="2">
    <citation type="submission" date="2020-12" db="EMBL/GenBank/DDBJ databases">
        <authorList>
            <person name="Kanost M."/>
        </authorList>
    </citation>
    <scope>NUCLEOTIDE SEQUENCE</scope>
</reference>
<comment type="caution">
    <text evidence="2">The sequence shown here is derived from an EMBL/GenBank/DDBJ whole genome shotgun (WGS) entry which is preliminary data.</text>
</comment>
<dbReference type="PANTHER" id="PTHR36694:SF11">
    <property type="entry name" value="LP21121P-RELATED"/>
    <property type="match status" value="1"/>
</dbReference>
<feature type="transmembrane region" description="Helical" evidence="1">
    <location>
        <begin position="41"/>
        <end position="62"/>
    </location>
</feature>
<dbReference type="AlphaFoldDB" id="A0A921ZDF2"/>
<gene>
    <name evidence="2" type="ORF">O3G_MSEX009462</name>
</gene>
<feature type="transmembrane region" description="Helical" evidence="1">
    <location>
        <begin position="122"/>
        <end position="141"/>
    </location>
</feature>
<evidence type="ECO:0000313" key="2">
    <source>
        <dbReference type="EMBL" id="KAG6455907.1"/>
    </source>
</evidence>
<evidence type="ECO:0000256" key="1">
    <source>
        <dbReference type="SAM" id="Phobius"/>
    </source>
</evidence>
<organism evidence="2 3">
    <name type="scientific">Manduca sexta</name>
    <name type="common">Tobacco hawkmoth</name>
    <name type="synonym">Tobacco hornworm</name>
    <dbReference type="NCBI Taxonomy" id="7130"/>
    <lineage>
        <taxon>Eukaryota</taxon>
        <taxon>Metazoa</taxon>
        <taxon>Ecdysozoa</taxon>
        <taxon>Arthropoda</taxon>
        <taxon>Hexapoda</taxon>
        <taxon>Insecta</taxon>
        <taxon>Pterygota</taxon>
        <taxon>Neoptera</taxon>
        <taxon>Endopterygota</taxon>
        <taxon>Lepidoptera</taxon>
        <taxon>Glossata</taxon>
        <taxon>Ditrysia</taxon>
        <taxon>Bombycoidea</taxon>
        <taxon>Sphingidae</taxon>
        <taxon>Sphinginae</taxon>
        <taxon>Sphingini</taxon>
        <taxon>Manduca</taxon>
    </lineage>
</organism>
<keyword evidence="1" id="KW-1133">Transmembrane helix</keyword>
<feature type="transmembrane region" description="Helical" evidence="1">
    <location>
        <begin position="153"/>
        <end position="174"/>
    </location>
</feature>
<keyword evidence="1" id="KW-0472">Membrane</keyword>
<feature type="transmembrane region" description="Helical" evidence="1">
    <location>
        <begin position="88"/>
        <end position="110"/>
    </location>
</feature>
<protein>
    <submittedName>
        <fullName evidence="2">Uncharacterized protein</fullName>
    </submittedName>
</protein>
<dbReference type="PANTHER" id="PTHR36694">
    <property type="entry name" value="PASIFLORA 1, ISOFORM A-RELATED"/>
    <property type="match status" value="1"/>
</dbReference>
<accession>A0A921ZDF2</accession>
<proteinExistence type="predicted"/>
<keyword evidence="1" id="KW-0812">Transmembrane</keyword>
<reference evidence="2" key="1">
    <citation type="journal article" date="2016" name="Insect Biochem. Mol. Biol.">
        <title>Multifaceted biological insights from a draft genome sequence of the tobacco hornworm moth, Manduca sexta.</title>
        <authorList>
            <person name="Kanost M.R."/>
            <person name="Arrese E.L."/>
            <person name="Cao X."/>
            <person name="Chen Y.R."/>
            <person name="Chellapilla S."/>
            <person name="Goldsmith M.R."/>
            <person name="Grosse-Wilde E."/>
            <person name="Heckel D.G."/>
            <person name="Herndon N."/>
            <person name="Jiang H."/>
            <person name="Papanicolaou A."/>
            <person name="Qu J."/>
            <person name="Soulages J.L."/>
            <person name="Vogel H."/>
            <person name="Walters J."/>
            <person name="Waterhouse R.M."/>
            <person name="Ahn S.J."/>
            <person name="Almeida F.C."/>
            <person name="An C."/>
            <person name="Aqrawi P."/>
            <person name="Bretschneider A."/>
            <person name="Bryant W.B."/>
            <person name="Bucks S."/>
            <person name="Chao H."/>
            <person name="Chevignon G."/>
            <person name="Christen J.M."/>
            <person name="Clarke D.F."/>
            <person name="Dittmer N.T."/>
            <person name="Ferguson L.C.F."/>
            <person name="Garavelou S."/>
            <person name="Gordon K.H.J."/>
            <person name="Gunaratna R.T."/>
            <person name="Han Y."/>
            <person name="Hauser F."/>
            <person name="He Y."/>
            <person name="Heidel-Fischer H."/>
            <person name="Hirsh A."/>
            <person name="Hu Y."/>
            <person name="Jiang H."/>
            <person name="Kalra D."/>
            <person name="Klinner C."/>
            <person name="Konig C."/>
            <person name="Kovar C."/>
            <person name="Kroll A.R."/>
            <person name="Kuwar S.S."/>
            <person name="Lee S.L."/>
            <person name="Lehman R."/>
            <person name="Li K."/>
            <person name="Li Z."/>
            <person name="Liang H."/>
            <person name="Lovelace S."/>
            <person name="Lu Z."/>
            <person name="Mansfield J.H."/>
            <person name="McCulloch K.J."/>
            <person name="Mathew T."/>
            <person name="Morton B."/>
            <person name="Muzny D.M."/>
            <person name="Neunemann D."/>
            <person name="Ongeri F."/>
            <person name="Pauchet Y."/>
            <person name="Pu L.L."/>
            <person name="Pyrousis I."/>
            <person name="Rao X.J."/>
            <person name="Redding A."/>
            <person name="Roesel C."/>
            <person name="Sanchez-Gracia A."/>
            <person name="Schaack S."/>
            <person name="Shukla A."/>
            <person name="Tetreau G."/>
            <person name="Wang Y."/>
            <person name="Xiong G.H."/>
            <person name="Traut W."/>
            <person name="Walsh T.K."/>
            <person name="Worley K.C."/>
            <person name="Wu D."/>
            <person name="Wu W."/>
            <person name="Wu Y.Q."/>
            <person name="Zhang X."/>
            <person name="Zou Z."/>
            <person name="Zucker H."/>
            <person name="Briscoe A.D."/>
            <person name="Burmester T."/>
            <person name="Clem R.J."/>
            <person name="Feyereisen R."/>
            <person name="Grimmelikhuijzen C.J.P."/>
            <person name="Hamodrakas S.J."/>
            <person name="Hansson B.S."/>
            <person name="Huguet E."/>
            <person name="Jermiin L.S."/>
            <person name="Lan Q."/>
            <person name="Lehman H.K."/>
            <person name="Lorenzen M."/>
            <person name="Merzendorfer H."/>
            <person name="Michalopoulos I."/>
            <person name="Morton D.B."/>
            <person name="Muthukrishnan S."/>
            <person name="Oakeshott J.G."/>
            <person name="Palmer W."/>
            <person name="Park Y."/>
            <person name="Passarelli A.L."/>
            <person name="Rozas J."/>
            <person name="Schwartz L.M."/>
            <person name="Smith W."/>
            <person name="Southgate A."/>
            <person name="Vilcinskas A."/>
            <person name="Vogt R."/>
            <person name="Wang P."/>
            <person name="Werren J."/>
            <person name="Yu X.Q."/>
            <person name="Zhou J.J."/>
            <person name="Brown S.J."/>
            <person name="Scherer S.E."/>
            <person name="Richards S."/>
            <person name="Blissard G.W."/>
        </authorList>
    </citation>
    <scope>NUCLEOTIDE SEQUENCE</scope>
</reference>
<keyword evidence="3" id="KW-1185">Reference proteome</keyword>
<name>A0A921ZDF2_MANSE</name>
<evidence type="ECO:0000313" key="3">
    <source>
        <dbReference type="Proteomes" id="UP000791440"/>
    </source>
</evidence>
<dbReference type="EMBL" id="JH668501">
    <property type="protein sequence ID" value="KAG6455907.1"/>
    <property type="molecule type" value="Genomic_DNA"/>
</dbReference>
<sequence length="192" mass="22001">MTKFIKRHLQTMTKLCPSICPTLPVVRKCCFCVPVRKGVTIFGYVNLVLSLLSLPLLVFLVVEQMTIPKAEQSTAKPLEETHDHLDPLIHLSLTIAFITVDVTMTIVLLVGAHKKKKSLLKIYLYFGIVFQLLTLCVDLAYFDYVEYIENTVYFFFLALNVYLLFLVNSTIHVIEESSEVQYVVYQETRQSA</sequence>
<dbReference type="Proteomes" id="UP000791440">
    <property type="component" value="Unassembled WGS sequence"/>
</dbReference>